<dbReference type="PANTHER" id="PTHR10380:SF173">
    <property type="entry name" value="CUTICULAR PROTEIN 47EF, ISOFORM C-RELATED"/>
    <property type="match status" value="1"/>
</dbReference>
<dbReference type="EMBL" id="CAQQ02031359">
    <property type="status" value="NOT_ANNOTATED_CDS"/>
    <property type="molecule type" value="Genomic_DNA"/>
</dbReference>
<feature type="chain" id="PRO_5004576814" evidence="4">
    <location>
        <begin position="29"/>
        <end position="234"/>
    </location>
</feature>
<accession>T1GCB5</accession>
<dbReference type="Pfam" id="PF00379">
    <property type="entry name" value="Chitin_bind_4"/>
    <property type="match status" value="1"/>
</dbReference>
<dbReference type="GO" id="GO:0062129">
    <property type="term" value="C:chitin-based extracellular matrix"/>
    <property type="evidence" value="ECO:0007669"/>
    <property type="project" value="TreeGrafter"/>
</dbReference>
<dbReference type="InterPro" id="IPR000618">
    <property type="entry name" value="Insect_cuticle"/>
</dbReference>
<dbReference type="GO" id="GO:0008010">
    <property type="term" value="F:structural constituent of chitin-based larval cuticle"/>
    <property type="evidence" value="ECO:0007669"/>
    <property type="project" value="TreeGrafter"/>
</dbReference>
<organism evidence="5 6">
    <name type="scientific">Megaselia scalaris</name>
    <name type="common">Humpbacked fly</name>
    <name type="synonym">Phora scalaris</name>
    <dbReference type="NCBI Taxonomy" id="36166"/>
    <lineage>
        <taxon>Eukaryota</taxon>
        <taxon>Metazoa</taxon>
        <taxon>Ecdysozoa</taxon>
        <taxon>Arthropoda</taxon>
        <taxon>Hexapoda</taxon>
        <taxon>Insecta</taxon>
        <taxon>Pterygota</taxon>
        <taxon>Neoptera</taxon>
        <taxon>Endopterygota</taxon>
        <taxon>Diptera</taxon>
        <taxon>Brachycera</taxon>
        <taxon>Muscomorpha</taxon>
        <taxon>Platypezoidea</taxon>
        <taxon>Phoridae</taxon>
        <taxon>Megaseliini</taxon>
        <taxon>Megaselia</taxon>
    </lineage>
</organism>
<dbReference type="HOGENOM" id="CLU_1186189_0_0_1"/>
<evidence type="ECO:0000256" key="2">
    <source>
        <dbReference type="PROSITE-ProRule" id="PRU00497"/>
    </source>
</evidence>
<sequence length="234" mass="25191">MKQFRRVTMVLVTIILICALLLIPRTQARMMNGNGYSYLPPTENGNGNGNGKNGGGGPPIAIIKLDGKLNKDGSYNQFQKHLPFPTNTFHNNSANNKNNRNKTQESTTCLQICGTFLFTSTMTDTCHATKYEYETENGITAEESGYPKDIPGAKHPAIVAMGSFSYVSPEGKPITLTYTADEKGFHPEGEHLPTPPPIPPEIAEALAHLPPCDGDEGGDDKPPPTNGGSSTSNE</sequence>
<evidence type="ECO:0000256" key="3">
    <source>
        <dbReference type="SAM" id="MobiDB-lite"/>
    </source>
</evidence>
<keyword evidence="1 2" id="KW-0193">Cuticle</keyword>
<evidence type="ECO:0000313" key="6">
    <source>
        <dbReference type="Proteomes" id="UP000015102"/>
    </source>
</evidence>
<protein>
    <submittedName>
        <fullName evidence="5">Uncharacterized protein</fullName>
    </submittedName>
</protein>
<feature type="compositionally biased region" description="Low complexity" evidence="3">
    <location>
        <begin position="201"/>
        <end position="212"/>
    </location>
</feature>
<proteinExistence type="predicted"/>
<name>T1GCB5_MEGSC</name>
<keyword evidence="4" id="KW-0732">Signal</keyword>
<evidence type="ECO:0000313" key="5">
    <source>
        <dbReference type="EnsemblMetazoa" id="MESCA000925-PA"/>
    </source>
</evidence>
<feature type="signal peptide" evidence="4">
    <location>
        <begin position="1"/>
        <end position="28"/>
    </location>
</feature>
<dbReference type="InterPro" id="IPR031311">
    <property type="entry name" value="CHIT_BIND_RR_consensus"/>
</dbReference>
<dbReference type="PROSITE" id="PS00233">
    <property type="entry name" value="CHIT_BIND_RR_1"/>
    <property type="match status" value="1"/>
</dbReference>
<evidence type="ECO:0000256" key="1">
    <source>
        <dbReference type="ARBA" id="ARBA00022460"/>
    </source>
</evidence>
<dbReference type="PANTHER" id="PTHR10380">
    <property type="entry name" value="CUTICLE PROTEIN"/>
    <property type="match status" value="1"/>
</dbReference>
<keyword evidence="6" id="KW-1185">Reference proteome</keyword>
<evidence type="ECO:0000256" key="4">
    <source>
        <dbReference type="SAM" id="SignalP"/>
    </source>
</evidence>
<reference evidence="5" key="2">
    <citation type="submission" date="2015-06" db="UniProtKB">
        <authorList>
            <consortium name="EnsemblMetazoa"/>
        </authorList>
    </citation>
    <scope>IDENTIFICATION</scope>
</reference>
<dbReference type="InterPro" id="IPR050468">
    <property type="entry name" value="Cuticle_Struct_Prot"/>
</dbReference>
<dbReference type="AlphaFoldDB" id="T1GCB5"/>
<dbReference type="EnsemblMetazoa" id="MESCA000925-RA">
    <property type="protein sequence ID" value="MESCA000925-PA"/>
    <property type="gene ID" value="MESCA000925"/>
</dbReference>
<dbReference type="STRING" id="36166.T1GCB5"/>
<feature type="region of interest" description="Disordered" evidence="3">
    <location>
        <begin position="183"/>
        <end position="234"/>
    </location>
</feature>
<dbReference type="PROSITE" id="PS51155">
    <property type="entry name" value="CHIT_BIND_RR_2"/>
    <property type="match status" value="1"/>
</dbReference>
<dbReference type="Proteomes" id="UP000015102">
    <property type="component" value="Unassembled WGS sequence"/>
</dbReference>
<reference evidence="6" key="1">
    <citation type="submission" date="2013-02" db="EMBL/GenBank/DDBJ databases">
        <authorList>
            <person name="Hughes D."/>
        </authorList>
    </citation>
    <scope>NUCLEOTIDE SEQUENCE</scope>
    <source>
        <strain>Durham</strain>
        <strain evidence="6">NC isolate 2 -- Noor lab</strain>
    </source>
</reference>